<keyword evidence="7" id="KW-1185">Reference proteome</keyword>
<proteinExistence type="predicted"/>
<feature type="compositionally biased region" description="Basic and acidic residues" evidence="2">
    <location>
        <begin position="312"/>
        <end position="322"/>
    </location>
</feature>
<dbReference type="PROSITE" id="PS50238">
    <property type="entry name" value="RHOGAP"/>
    <property type="match status" value="1"/>
</dbReference>
<dbReference type="Pfam" id="PF00611">
    <property type="entry name" value="FCH"/>
    <property type="match status" value="1"/>
</dbReference>
<dbReference type="SUPFAM" id="SSF46785">
    <property type="entry name" value="Winged helix' DNA-binding domain"/>
    <property type="match status" value="1"/>
</dbReference>
<reference evidence="6 7" key="1">
    <citation type="journal article" date="2016" name="Proc. Natl. Acad. Sci. U.S.A.">
        <title>Comparative genomics of biotechnologically important yeasts.</title>
        <authorList>
            <person name="Riley R."/>
            <person name="Haridas S."/>
            <person name="Wolfe K.H."/>
            <person name="Lopes M.R."/>
            <person name="Hittinger C.T."/>
            <person name="Goeker M."/>
            <person name="Salamov A.A."/>
            <person name="Wisecaver J.H."/>
            <person name="Long T.M."/>
            <person name="Calvey C.H."/>
            <person name="Aerts A.L."/>
            <person name="Barry K.W."/>
            <person name="Choi C."/>
            <person name="Clum A."/>
            <person name="Coughlan A.Y."/>
            <person name="Deshpande S."/>
            <person name="Douglass A.P."/>
            <person name="Hanson S.J."/>
            <person name="Klenk H.-P."/>
            <person name="LaButti K.M."/>
            <person name="Lapidus A."/>
            <person name="Lindquist E.A."/>
            <person name="Lipzen A.M."/>
            <person name="Meier-Kolthoff J.P."/>
            <person name="Ohm R.A."/>
            <person name="Otillar R.P."/>
            <person name="Pangilinan J.L."/>
            <person name="Peng Y."/>
            <person name="Rokas A."/>
            <person name="Rosa C.A."/>
            <person name="Scheuner C."/>
            <person name="Sibirny A.A."/>
            <person name="Slot J.C."/>
            <person name="Stielow J.B."/>
            <person name="Sun H."/>
            <person name="Kurtzman C.P."/>
            <person name="Blackwell M."/>
            <person name="Grigoriev I.V."/>
            <person name="Jeffries T.W."/>
        </authorList>
    </citation>
    <scope>NUCLEOTIDE SEQUENCE [LARGE SCALE GENOMIC DNA]</scope>
    <source>
        <strain evidence="6 7">DSM 6958</strain>
    </source>
</reference>
<evidence type="ECO:0000259" key="3">
    <source>
        <dbReference type="PROSITE" id="PS50186"/>
    </source>
</evidence>
<dbReference type="Gene3D" id="1.20.1270.60">
    <property type="entry name" value="Arfaptin homology (AH) domain/BAR domain"/>
    <property type="match status" value="2"/>
</dbReference>
<gene>
    <name evidence="6" type="ORF">NADFUDRAFT_34410</name>
</gene>
<evidence type="ECO:0000313" key="7">
    <source>
        <dbReference type="Proteomes" id="UP000095009"/>
    </source>
</evidence>
<dbReference type="InterPro" id="IPR008936">
    <property type="entry name" value="Rho_GTPase_activation_prot"/>
</dbReference>
<dbReference type="SUPFAM" id="SSF103657">
    <property type="entry name" value="BAR/IMD domain-like"/>
    <property type="match status" value="1"/>
</dbReference>
<feature type="domain" description="F-BAR" evidence="5">
    <location>
        <begin position="2"/>
        <end position="456"/>
    </location>
</feature>
<sequence length="732" mass="83074">MPEFADSFWSKDYSSGITPLFDKLQQGINENTSLINLIADRIGIELLCANKLQCIPTTHYPTKQSFGGDAGATVRQAYEGFLLEMESDGFRHARIAKNLQNYVQAPFVAFSESHKVRIQSMKEDLLTSCKAYEKQLQLTHKLQKTYFTKSRVLEDLRTEADLAFPPFIPSKPSLQQDLSGSSNGYNTLDTKLSQVKVNTMHEISVIGGMQFTEEALQVLFQEMLKDIPRGPFRVPILGTYMDVSTGDQIVLWVRKHFNQKFKTVAKIENFGQDLIDQGYLRLVGNVGKRFTNSSSHNYQWQQSTIDTAYPREQNETSKKDEETTALTSATTKMSDFISKESIQTKKMGAYISGVINNTIHNVNSNESLIKKAHREATEADEKYKMTIKSLDELRCKLEENLVDNLRLVEGYELERLDNIKITLKSLTSALGTDYKELKVSLERMSMFSELIRPEKDLSFVLENYKCGYFSPSPVVYTDYLGKDHQQTFGIELSSQKSVKELSKTIKVPEIVVSFLSYLEGEYSKSTSNFERKKIWTQNVSLSNIHKLRAEINTGIPFDTSVFHHYPLPVVAGTLVLFFLELPDAVVSTGVYDMVKSIYNTDYADNDAKYTMLSTTLAQLPPVSIGTLRYTIRHFELFFEKYASDCPEYQSTACKSLSYALLRPRVDSLITMNDKHGAKFLSDLFENGSVIFQKLTNIQFQSQMQSSKSRKQSSNESNRRALIEARNAAIVAA</sequence>
<dbReference type="Gene3D" id="1.10.555.10">
    <property type="entry name" value="Rho GTPase activation protein"/>
    <property type="match status" value="1"/>
</dbReference>
<feature type="domain" description="Rho-GAP" evidence="4">
    <location>
        <begin position="499"/>
        <end position="691"/>
    </location>
</feature>
<protein>
    <recommendedName>
        <fullName evidence="8">Rho-GAP domain-containing protein</fullName>
    </recommendedName>
</protein>
<feature type="non-terminal residue" evidence="6">
    <location>
        <position position="732"/>
    </location>
</feature>
<keyword evidence="1" id="KW-0175">Coiled coil</keyword>
<evidence type="ECO:0008006" key="8">
    <source>
        <dbReference type="Google" id="ProtNLM"/>
    </source>
</evidence>
<dbReference type="InterPro" id="IPR027267">
    <property type="entry name" value="AH/BAR_dom_sf"/>
</dbReference>
<dbReference type="GO" id="GO:0000935">
    <property type="term" value="C:division septum"/>
    <property type="evidence" value="ECO:0007669"/>
    <property type="project" value="TreeGrafter"/>
</dbReference>
<name>A0A1E3PKL0_9ASCO</name>
<dbReference type="GO" id="GO:0005737">
    <property type="term" value="C:cytoplasm"/>
    <property type="evidence" value="ECO:0007669"/>
    <property type="project" value="TreeGrafter"/>
</dbReference>
<feature type="region of interest" description="Disordered" evidence="2">
    <location>
        <begin position="301"/>
        <end position="325"/>
    </location>
</feature>
<dbReference type="GO" id="GO:0007264">
    <property type="term" value="P:small GTPase-mediated signal transduction"/>
    <property type="evidence" value="ECO:0007669"/>
    <property type="project" value="TreeGrafter"/>
</dbReference>
<evidence type="ECO:0000259" key="4">
    <source>
        <dbReference type="PROSITE" id="PS50238"/>
    </source>
</evidence>
<dbReference type="SUPFAM" id="SSF48350">
    <property type="entry name" value="GTPase activation domain, GAP"/>
    <property type="match status" value="1"/>
</dbReference>
<dbReference type="EMBL" id="KV454409">
    <property type="protein sequence ID" value="ODQ65945.1"/>
    <property type="molecule type" value="Genomic_DNA"/>
</dbReference>
<dbReference type="PANTHER" id="PTHR23065">
    <property type="entry name" value="PROLINE-SERINE-THREONINE PHOSPHATASE INTERACTING PROTEIN 1"/>
    <property type="match status" value="1"/>
</dbReference>
<dbReference type="InterPro" id="IPR001060">
    <property type="entry name" value="FCH_dom"/>
</dbReference>
<dbReference type="GO" id="GO:0005096">
    <property type="term" value="F:GTPase activator activity"/>
    <property type="evidence" value="ECO:0007669"/>
    <property type="project" value="TreeGrafter"/>
</dbReference>
<feature type="domain" description="DEP" evidence="3">
    <location>
        <begin position="245"/>
        <end position="302"/>
    </location>
</feature>
<dbReference type="SMART" id="SM00324">
    <property type="entry name" value="RhoGAP"/>
    <property type="match status" value="1"/>
</dbReference>
<dbReference type="PROSITE" id="PS51741">
    <property type="entry name" value="F_BAR"/>
    <property type="match status" value="1"/>
</dbReference>
<dbReference type="InterPro" id="IPR031160">
    <property type="entry name" value="F_BAR_dom"/>
</dbReference>
<dbReference type="Pfam" id="PF00620">
    <property type="entry name" value="RhoGAP"/>
    <property type="match status" value="1"/>
</dbReference>
<dbReference type="InterPro" id="IPR000198">
    <property type="entry name" value="RhoGAP_dom"/>
</dbReference>
<evidence type="ECO:0000259" key="5">
    <source>
        <dbReference type="PROSITE" id="PS51741"/>
    </source>
</evidence>
<dbReference type="GO" id="GO:0007010">
    <property type="term" value="P:cytoskeleton organization"/>
    <property type="evidence" value="ECO:0007669"/>
    <property type="project" value="TreeGrafter"/>
</dbReference>
<accession>A0A1E3PKL0</accession>
<dbReference type="Proteomes" id="UP000095009">
    <property type="component" value="Unassembled WGS sequence"/>
</dbReference>
<dbReference type="Pfam" id="PF00610">
    <property type="entry name" value="DEP"/>
    <property type="match status" value="1"/>
</dbReference>
<organism evidence="6 7">
    <name type="scientific">Nadsonia fulvescens var. elongata DSM 6958</name>
    <dbReference type="NCBI Taxonomy" id="857566"/>
    <lineage>
        <taxon>Eukaryota</taxon>
        <taxon>Fungi</taxon>
        <taxon>Dikarya</taxon>
        <taxon>Ascomycota</taxon>
        <taxon>Saccharomycotina</taxon>
        <taxon>Dipodascomycetes</taxon>
        <taxon>Dipodascales</taxon>
        <taxon>Dipodascales incertae sedis</taxon>
        <taxon>Nadsonia</taxon>
    </lineage>
</organism>
<dbReference type="PROSITE" id="PS50186">
    <property type="entry name" value="DEP"/>
    <property type="match status" value="1"/>
</dbReference>
<dbReference type="PANTHER" id="PTHR23065:SF17">
    <property type="entry name" value="RHO-GTPASE-ACTIVATING PROTEIN RGD2"/>
    <property type="match status" value="1"/>
</dbReference>
<dbReference type="InterPro" id="IPR036390">
    <property type="entry name" value="WH_DNA-bd_sf"/>
</dbReference>
<evidence type="ECO:0000256" key="1">
    <source>
        <dbReference type="PROSITE-ProRule" id="PRU01077"/>
    </source>
</evidence>
<evidence type="ECO:0000313" key="6">
    <source>
        <dbReference type="EMBL" id="ODQ65945.1"/>
    </source>
</evidence>
<evidence type="ECO:0000256" key="2">
    <source>
        <dbReference type="SAM" id="MobiDB-lite"/>
    </source>
</evidence>
<dbReference type="OrthoDB" id="2155291at2759"/>
<dbReference type="STRING" id="857566.A0A1E3PKL0"/>
<dbReference type="AlphaFoldDB" id="A0A1E3PKL0"/>
<dbReference type="InterPro" id="IPR000591">
    <property type="entry name" value="DEP_dom"/>
</dbReference>
<dbReference type="GO" id="GO:0005886">
    <property type="term" value="C:plasma membrane"/>
    <property type="evidence" value="ECO:0007669"/>
    <property type="project" value="TreeGrafter"/>
</dbReference>